<dbReference type="Gene3D" id="2.60.40.150">
    <property type="entry name" value="C2 domain"/>
    <property type="match status" value="1"/>
</dbReference>
<dbReference type="OrthoDB" id="10059618at2759"/>
<protein>
    <recommendedName>
        <fullName evidence="7">C2 domain-containing protein</fullName>
    </recommendedName>
</protein>
<evidence type="ECO:0000256" key="5">
    <source>
        <dbReference type="ARBA" id="ARBA00023136"/>
    </source>
</evidence>
<evidence type="ECO:0000256" key="6">
    <source>
        <dbReference type="SAM" id="MobiDB-lite"/>
    </source>
</evidence>
<dbReference type="PANTHER" id="PTHR12546">
    <property type="entry name" value="FER-1-LIKE"/>
    <property type="match status" value="1"/>
</dbReference>
<dbReference type="PROSITE" id="PS50004">
    <property type="entry name" value="C2"/>
    <property type="match status" value="1"/>
</dbReference>
<evidence type="ECO:0000256" key="4">
    <source>
        <dbReference type="ARBA" id="ARBA00022989"/>
    </source>
</evidence>
<dbReference type="GO" id="GO:0016020">
    <property type="term" value="C:membrane"/>
    <property type="evidence" value="ECO:0007669"/>
    <property type="project" value="UniProtKB-SubCell"/>
</dbReference>
<evidence type="ECO:0000313" key="9">
    <source>
        <dbReference type="Proteomes" id="UP000593567"/>
    </source>
</evidence>
<organism evidence="8 9">
    <name type="scientific">Bugula neritina</name>
    <name type="common">Brown bryozoan</name>
    <name type="synonym">Sertularia neritina</name>
    <dbReference type="NCBI Taxonomy" id="10212"/>
    <lineage>
        <taxon>Eukaryota</taxon>
        <taxon>Metazoa</taxon>
        <taxon>Spiralia</taxon>
        <taxon>Lophotrochozoa</taxon>
        <taxon>Bryozoa</taxon>
        <taxon>Gymnolaemata</taxon>
        <taxon>Cheilostomatida</taxon>
        <taxon>Flustrina</taxon>
        <taxon>Buguloidea</taxon>
        <taxon>Bugulidae</taxon>
        <taxon>Bugula</taxon>
    </lineage>
</organism>
<dbReference type="GO" id="GO:0061025">
    <property type="term" value="P:membrane fusion"/>
    <property type="evidence" value="ECO:0007669"/>
    <property type="project" value="TreeGrafter"/>
</dbReference>
<proteinExistence type="predicted"/>
<comment type="caution">
    <text evidence="8">The sequence shown here is derived from an EMBL/GenBank/DDBJ whole genome shotgun (WGS) entry which is preliminary data.</text>
</comment>
<keyword evidence="4" id="KW-1133">Transmembrane helix</keyword>
<dbReference type="GO" id="GO:0007009">
    <property type="term" value="P:plasma membrane organization"/>
    <property type="evidence" value="ECO:0007669"/>
    <property type="project" value="TreeGrafter"/>
</dbReference>
<dbReference type="CDD" id="cd08374">
    <property type="entry name" value="C2F_Ferlin"/>
    <property type="match status" value="1"/>
</dbReference>
<dbReference type="InterPro" id="IPR035892">
    <property type="entry name" value="C2_domain_sf"/>
</dbReference>
<reference evidence="8" key="1">
    <citation type="submission" date="2020-06" db="EMBL/GenBank/DDBJ databases">
        <title>Draft genome of Bugula neritina, a colonial animal packing powerful symbionts and potential medicines.</title>
        <authorList>
            <person name="Rayko M."/>
        </authorList>
    </citation>
    <scope>NUCLEOTIDE SEQUENCE [LARGE SCALE GENOMIC DNA]</scope>
    <source>
        <strain evidence="8">Kwan_BN1</strain>
    </source>
</reference>
<keyword evidence="9" id="KW-1185">Reference proteome</keyword>
<comment type="subcellular location">
    <subcellularLocation>
        <location evidence="1">Membrane</location>
        <topology evidence="1">Single-pass membrane protein</topology>
    </subcellularLocation>
</comment>
<keyword evidence="3" id="KW-0677">Repeat</keyword>
<dbReference type="EMBL" id="VXIV02003300">
    <property type="protein sequence ID" value="KAF6018500.1"/>
    <property type="molecule type" value="Genomic_DNA"/>
</dbReference>
<dbReference type="AlphaFoldDB" id="A0A7J7IXB1"/>
<dbReference type="PANTHER" id="PTHR12546:SF33">
    <property type="entry name" value="SPERM VESICLE FUSION PROTEIN FER-1"/>
    <property type="match status" value="1"/>
</dbReference>
<gene>
    <name evidence="8" type="ORF">EB796_023175</name>
</gene>
<dbReference type="SUPFAM" id="SSF49562">
    <property type="entry name" value="C2 domain (Calcium/lipid-binding domain, CaLB)"/>
    <property type="match status" value="2"/>
</dbReference>
<dbReference type="InterPro" id="IPR000008">
    <property type="entry name" value="C2_dom"/>
</dbReference>
<dbReference type="Pfam" id="PF22901">
    <property type="entry name" value="dsrm_Ferlin"/>
    <property type="match status" value="1"/>
</dbReference>
<feature type="region of interest" description="Disordered" evidence="6">
    <location>
        <begin position="367"/>
        <end position="386"/>
    </location>
</feature>
<evidence type="ECO:0000256" key="2">
    <source>
        <dbReference type="ARBA" id="ARBA00022692"/>
    </source>
</evidence>
<evidence type="ECO:0000259" key="7">
    <source>
        <dbReference type="PROSITE" id="PS50004"/>
    </source>
</evidence>
<name>A0A7J7IXB1_BUGNE</name>
<keyword evidence="5" id="KW-0472">Membrane</keyword>
<sequence length="476" mass="55126">MLEFKCHIPLQKDLKIVVKDYDLLTSDDPIGETIIDLENRYLSQYRANCGVHSVYYTSGPCQWRDACKPTEILEAFCKRHRLEAPVYGGNTQVTVAGRRHTLREYEQNKEPSPFWGPTKERLACYVLNRLPMVKEHIETRILRNKLQPAFDQGKLQCWVDIFPKSLGPPGPPVDISARIPKRYELRVVIWNTTEVVLDETNLMGEQMSDIYVKGWLPGTKKQKTDVHYRSLDGDGNFNWRFVFPFEYLPAEQVLVDKKKEHFWSLDETEERTQPIFTVQVWDNDFISADDFLGSLELNLNCMPKPAKTSKACKLTQLPDFNNQAKCVSLFEQKKLNGFWPVYETVQGQPQLQGKVEMEIEIVTAKEAEERPTASARDEPNMHPKLDPPKSSTRYIILLPFKSIQVVQAYHLAELQMAYHHCSANTFTYRHHCSLHLLFPERDLACYIQRLSQAVTPNTRLQASSLFVSLHRNVDTY</sequence>
<evidence type="ECO:0000256" key="3">
    <source>
        <dbReference type="ARBA" id="ARBA00022737"/>
    </source>
</evidence>
<dbReference type="InterPro" id="IPR037725">
    <property type="entry name" value="C2F_Ferlin"/>
</dbReference>
<evidence type="ECO:0000256" key="1">
    <source>
        <dbReference type="ARBA" id="ARBA00004167"/>
    </source>
</evidence>
<dbReference type="Proteomes" id="UP000593567">
    <property type="component" value="Unassembled WGS sequence"/>
</dbReference>
<keyword evidence="2" id="KW-0812">Transmembrane</keyword>
<dbReference type="InterPro" id="IPR055072">
    <property type="entry name" value="Ferlin_DSRM"/>
</dbReference>
<dbReference type="Pfam" id="PF00168">
    <property type="entry name" value="C2"/>
    <property type="match status" value="2"/>
</dbReference>
<evidence type="ECO:0000313" key="8">
    <source>
        <dbReference type="EMBL" id="KAF6018500.1"/>
    </source>
</evidence>
<accession>A0A7J7IXB1</accession>
<feature type="domain" description="C2" evidence="7">
    <location>
        <begin position="165"/>
        <end position="312"/>
    </location>
</feature>
<dbReference type="InterPro" id="IPR037721">
    <property type="entry name" value="Ferlin"/>
</dbReference>